<evidence type="ECO:0000313" key="15">
    <source>
        <dbReference type="EMBL" id="OAK66469.1"/>
    </source>
</evidence>
<keyword evidence="5 13" id="KW-1003">Cell membrane</keyword>
<comment type="similarity">
    <text evidence="2 13">Belongs to the type III secretion exporter family.</text>
</comment>
<comment type="subcellular location">
    <subcellularLocation>
        <location evidence="1">Cell membrane</location>
        <topology evidence="1">Multi-pass membrane protein</topology>
    </subcellularLocation>
</comment>
<evidence type="ECO:0000256" key="2">
    <source>
        <dbReference type="ARBA" id="ARBA00010690"/>
    </source>
</evidence>
<evidence type="ECO:0000256" key="11">
    <source>
        <dbReference type="ARBA" id="ARBA00023225"/>
    </source>
</evidence>
<evidence type="ECO:0000256" key="4">
    <source>
        <dbReference type="ARBA" id="ARBA00022448"/>
    </source>
</evidence>
<dbReference type="Proteomes" id="UP000077852">
    <property type="component" value="Unassembled WGS sequence"/>
</dbReference>
<evidence type="ECO:0000256" key="14">
    <source>
        <dbReference type="SAM" id="MobiDB-lite"/>
    </source>
</evidence>
<keyword evidence="10 13" id="KW-0472">Membrane</keyword>
<feature type="transmembrane region" description="Helical" evidence="13">
    <location>
        <begin position="195"/>
        <end position="217"/>
    </location>
</feature>
<evidence type="ECO:0000256" key="10">
    <source>
        <dbReference type="ARBA" id="ARBA00023136"/>
    </source>
</evidence>
<proteinExistence type="inferred from homology"/>
<dbReference type="InterPro" id="IPR006136">
    <property type="entry name" value="FlhB"/>
</dbReference>
<dbReference type="PRINTS" id="PR00950">
    <property type="entry name" value="TYPE3IMSPROT"/>
</dbReference>
<evidence type="ECO:0000256" key="9">
    <source>
        <dbReference type="ARBA" id="ARBA00022989"/>
    </source>
</evidence>
<comment type="function">
    <text evidence="12 13">Required for formation of the rod structure in the basal body of the flagellar apparatus. Together with FliI and FliH, may constitute the export apparatus of flagellin.</text>
</comment>
<feature type="compositionally biased region" description="Basic and acidic residues" evidence="14">
    <location>
        <begin position="7"/>
        <end position="26"/>
    </location>
</feature>
<evidence type="ECO:0000256" key="6">
    <source>
        <dbReference type="ARBA" id="ARBA00022692"/>
    </source>
</evidence>
<evidence type="ECO:0000313" key="16">
    <source>
        <dbReference type="Proteomes" id="UP000077852"/>
    </source>
</evidence>
<dbReference type="InterPro" id="IPR029025">
    <property type="entry name" value="T3SS_substrate_exporter_C"/>
</dbReference>
<evidence type="ECO:0000256" key="5">
    <source>
        <dbReference type="ARBA" id="ARBA00022475"/>
    </source>
</evidence>
<dbReference type="Gene3D" id="3.40.1690.10">
    <property type="entry name" value="secretion proteins EscU"/>
    <property type="match status" value="1"/>
</dbReference>
<keyword evidence="4 13" id="KW-0813">Transport</keyword>
<organism evidence="15 16">
    <name type="scientific">Variovorax paradoxus</name>
    <dbReference type="NCBI Taxonomy" id="34073"/>
    <lineage>
        <taxon>Bacteria</taxon>
        <taxon>Pseudomonadati</taxon>
        <taxon>Pseudomonadota</taxon>
        <taxon>Betaproteobacteria</taxon>
        <taxon>Burkholderiales</taxon>
        <taxon>Comamonadaceae</taxon>
        <taxon>Variovorax</taxon>
    </lineage>
</organism>
<name>A0AA91DS98_VARPD</name>
<gene>
    <name evidence="13" type="primary">flhB</name>
    <name evidence="15" type="ORF">A3K87_07280</name>
</gene>
<dbReference type="NCBIfam" id="TIGR00328">
    <property type="entry name" value="flhB"/>
    <property type="match status" value="1"/>
</dbReference>
<evidence type="ECO:0000256" key="1">
    <source>
        <dbReference type="ARBA" id="ARBA00004651"/>
    </source>
</evidence>
<keyword evidence="15" id="KW-0969">Cilium</keyword>
<feature type="transmembrane region" description="Helical" evidence="13">
    <location>
        <begin position="90"/>
        <end position="116"/>
    </location>
</feature>
<reference evidence="15 16" key="1">
    <citation type="submission" date="2016-03" db="EMBL/GenBank/DDBJ databases">
        <title>Genome sequence of Variovorax paradoxus KB5.</title>
        <authorList>
            <person name="Jeong H."/>
            <person name="Hong C.E."/>
            <person name="Jo S.H."/>
            <person name="Park J.M."/>
        </authorList>
    </citation>
    <scope>NUCLEOTIDE SEQUENCE [LARGE SCALE GENOMIC DNA]</scope>
    <source>
        <strain evidence="15 16">KB5</strain>
    </source>
</reference>
<dbReference type="GO" id="GO:0044780">
    <property type="term" value="P:bacterial-type flagellum assembly"/>
    <property type="evidence" value="ECO:0007669"/>
    <property type="project" value="InterPro"/>
</dbReference>
<evidence type="ECO:0000256" key="12">
    <source>
        <dbReference type="ARBA" id="ARBA00025078"/>
    </source>
</evidence>
<feature type="region of interest" description="Disordered" evidence="14">
    <location>
        <begin position="1"/>
        <end position="26"/>
    </location>
</feature>
<keyword evidence="15" id="KW-0282">Flagellum</keyword>
<dbReference type="SUPFAM" id="SSF160544">
    <property type="entry name" value="EscU C-terminal domain-like"/>
    <property type="match status" value="1"/>
</dbReference>
<keyword evidence="7 13" id="KW-1005">Bacterial flagellum biogenesis</keyword>
<protein>
    <recommendedName>
        <fullName evidence="3 13">Flagellar biosynthetic protein FlhB</fullName>
    </recommendedName>
</protein>
<dbReference type="GO" id="GO:0009306">
    <property type="term" value="P:protein secretion"/>
    <property type="evidence" value="ECO:0007669"/>
    <property type="project" value="InterPro"/>
</dbReference>
<dbReference type="PANTHER" id="PTHR30531:SF12">
    <property type="entry name" value="FLAGELLAR BIOSYNTHETIC PROTEIN FLHB"/>
    <property type="match status" value="1"/>
</dbReference>
<dbReference type="PANTHER" id="PTHR30531">
    <property type="entry name" value="FLAGELLAR BIOSYNTHETIC PROTEIN FLHB"/>
    <property type="match status" value="1"/>
</dbReference>
<dbReference type="RefSeq" id="WP_081266205.1">
    <property type="nucleotide sequence ID" value="NZ_LVHG01000024.1"/>
</dbReference>
<feature type="transmembrane region" description="Helical" evidence="13">
    <location>
        <begin position="33"/>
        <end position="53"/>
    </location>
</feature>
<dbReference type="InterPro" id="IPR006135">
    <property type="entry name" value="T3SS_substrate_exporter"/>
</dbReference>
<keyword evidence="11 13" id="KW-1006">Bacterial flagellum protein export</keyword>
<keyword evidence="8 13" id="KW-0653">Protein transport</keyword>
<sequence>MAEESDLEKTEPASERRLEKAREEGNVARSRELTTFVMLGTASAGLWFSAGLLGESMDGSLRRGLQFERASAFDTSHMLAQTGLMGLQTLLAIGPLFAMMMVAAVAAPLMLGGWMFSVEAVAPKFSKINPLAGIARMFSAQSLAELVKALAKSALIGGVAWWVIAGDIGTVMALMAQPAHYALPHALVLVAKHCVLIAATLFLVALIDVPFQLWSYYRKLRMSREDLRQEHKESEGDPHIKAQIRRQQQQIAKRRMMSEVPKADIVLTNPTHFAVALKYLDSDMRAPRVVAKGTDLVAERIRELAKEHNVAILEAPPLTRSLYKHTKVGEEIPSGLYTAVAEVLAWVYQLKRWKSEGGDAPRTPTDLQVPQALEYTVKDTAKAA</sequence>
<evidence type="ECO:0000256" key="8">
    <source>
        <dbReference type="ARBA" id="ARBA00022927"/>
    </source>
</evidence>
<keyword evidence="9 13" id="KW-1133">Transmembrane helix</keyword>
<dbReference type="GO" id="GO:0005886">
    <property type="term" value="C:plasma membrane"/>
    <property type="evidence" value="ECO:0007669"/>
    <property type="project" value="UniProtKB-SubCell"/>
</dbReference>
<keyword evidence="6 13" id="KW-0812">Transmembrane</keyword>
<dbReference type="FunFam" id="3.40.1690.10:FF:000001">
    <property type="entry name" value="Flagellar biosynthetic protein FlhB"/>
    <property type="match status" value="1"/>
</dbReference>
<dbReference type="AlphaFoldDB" id="A0AA91DS98"/>
<evidence type="ECO:0000256" key="7">
    <source>
        <dbReference type="ARBA" id="ARBA00022795"/>
    </source>
</evidence>
<comment type="caution">
    <text evidence="15">The sequence shown here is derived from an EMBL/GenBank/DDBJ whole genome shotgun (WGS) entry which is preliminary data.</text>
</comment>
<dbReference type="EMBL" id="LVHG01000024">
    <property type="protein sequence ID" value="OAK66469.1"/>
    <property type="molecule type" value="Genomic_DNA"/>
</dbReference>
<evidence type="ECO:0000256" key="13">
    <source>
        <dbReference type="RuleBase" id="RU364091"/>
    </source>
</evidence>
<accession>A0AA91DS98</accession>
<keyword evidence="15" id="KW-0966">Cell projection</keyword>
<dbReference type="Pfam" id="PF01312">
    <property type="entry name" value="Bac_export_2"/>
    <property type="match status" value="1"/>
</dbReference>
<feature type="transmembrane region" description="Helical" evidence="13">
    <location>
        <begin position="154"/>
        <end position="175"/>
    </location>
</feature>
<evidence type="ECO:0000256" key="3">
    <source>
        <dbReference type="ARBA" id="ARBA00021622"/>
    </source>
</evidence>